<keyword evidence="15 18" id="KW-1015">Disulfide bond</keyword>
<accession>A0A4X2KK76</accession>
<evidence type="ECO:0000256" key="17">
    <source>
        <dbReference type="ARBA" id="ARBA00023211"/>
    </source>
</evidence>
<reference evidence="22" key="3">
    <citation type="submission" date="2025-09" db="UniProtKB">
        <authorList>
            <consortium name="Ensembl"/>
        </authorList>
    </citation>
    <scope>IDENTIFICATION</scope>
</reference>
<evidence type="ECO:0000256" key="18">
    <source>
        <dbReference type="RuleBase" id="RU361242"/>
    </source>
</evidence>
<gene>
    <name evidence="22" type="primary">LOC114038898</name>
</gene>
<evidence type="ECO:0000256" key="11">
    <source>
        <dbReference type="ARBA" id="ARBA00022968"/>
    </source>
</evidence>
<dbReference type="PANTHER" id="PTHR11675:SF50">
    <property type="entry name" value="POLYPEPTIDE N-ACETYLGALACTOSAMINYLTRANSFERASE 8-RELATED"/>
    <property type="match status" value="1"/>
</dbReference>
<organism evidence="22 23">
    <name type="scientific">Vombatus ursinus</name>
    <name type="common">Common wombat</name>
    <dbReference type="NCBI Taxonomy" id="29139"/>
    <lineage>
        <taxon>Eukaryota</taxon>
        <taxon>Metazoa</taxon>
        <taxon>Chordata</taxon>
        <taxon>Craniata</taxon>
        <taxon>Vertebrata</taxon>
        <taxon>Euteleostomi</taxon>
        <taxon>Mammalia</taxon>
        <taxon>Metatheria</taxon>
        <taxon>Diprotodontia</taxon>
        <taxon>Vombatidae</taxon>
        <taxon>Vombatus</taxon>
    </lineage>
</organism>
<keyword evidence="7 18" id="KW-0808">Transferase</keyword>
<keyword evidence="11" id="KW-0735">Signal-anchor</keyword>
<evidence type="ECO:0000256" key="9">
    <source>
        <dbReference type="ARBA" id="ARBA00022723"/>
    </source>
</evidence>
<keyword evidence="14" id="KW-0472">Membrane</keyword>
<dbReference type="Pfam" id="PF00652">
    <property type="entry name" value="Ricin_B_lectin"/>
    <property type="match status" value="1"/>
</dbReference>
<evidence type="ECO:0000256" key="8">
    <source>
        <dbReference type="ARBA" id="ARBA00022692"/>
    </source>
</evidence>
<reference evidence="22" key="2">
    <citation type="submission" date="2025-08" db="UniProtKB">
        <authorList>
            <consortium name="Ensembl"/>
        </authorList>
    </citation>
    <scope>IDENTIFICATION</scope>
</reference>
<evidence type="ECO:0000256" key="5">
    <source>
        <dbReference type="ARBA" id="ARBA00012644"/>
    </source>
</evidence>
<keyword evidence="10 18" id="KW-0430">Lectin</keyword>
<evidence type="ECO:0000256" key="10">
    <source>
        <dbReference type="ARBA" id="ARBA00022734"/>
    </source>
</evidence>
<feature type="compositionally biased region" description="Basic and acidic residues" evidence="19">
    <location>
        <begin position="40"/>
        <end position="62"/>
    </location>
</feature>
<feature type="region of interest" description="Disordered" evidence="19">
    <location>
        <begin position="40"/>
        <end position="69"/>
    </location>
</feature>
<dbReference type="GO" id="GO:0004653">
    <property type="term" value="F:polypeptide N-acetylgalactosaminyltransferase activity"/>
    <property type="evidence" value="ECO:0007669"/>
    <property type="project" value="TreeGrafter"/>
</dbReference>
<keyword evidence="8" id="KW-0812">Transmembrane</keyword>
<proteinExistence type="inferred from homology"/>
<keyword evidence="12" id="KW-1133">Transmembrane helix</keyword>
<evidence type="ECO:0000256" key="6">
    <source>
        <dbReference type="ARBA" id="ARBA00022676"/>
    </source>
</evidence>
<dbReference type="FunFam" id="3.90.550.10:FF:000192">
    <property type="entry name" value="Polypeptide N-acetylgalactosaminyltransferase 9"/>
    <property type="match status" value="1"/>
</dbReference>
<protein>
    <recommendedName>
        <fullName evidence="5 18">Polypeptide N-acetylgalactosaminyltransferase</fullName>
        <ecNumber evidence="18">2.4.1.-</ecNumber>
    </recommendedName>
    <alternativeName>
        <fullName evidence="18">Protein-UDP acetylgalactosaminyltransferase</fullName>
    </alternativeName>
</protein>
<evidence type="ECO:0000259" key="20">
    <source>
        <dbReference type="Pfam" id="PF00535"/>
    </source>
</evidence>
<reference evidence="23" key="1">
    <citation type="submission" date="2018-12" db="EMBL/GenBank/DDBJ databases">
        <authorList>
            <person name="Yazar S."/>
        </authorList>
    </citation>
    <scope>NUCLEOTIDE SEQUENCE [LARGE SCALE GENOMIC DNA]</scope>
</reference>
<comment type="subcellular location">
    <subcellularLocation>
        <location evidence="2 18">Golgi apparatus membrane</location>
        <topology evidence="2 18">Single-pass type II membrane protein</topology>
    </subcellularLocation>
</comment>
<dbReference type="SUPFAM" id="SSF50370">
    <property type="entry name" value="Ricin B-like lectins"/>
    <property type="match status" value="1"/>
</dbReference>
<dbReference type="GO" id="GO:0006493">
    <property type="term" value="P:protein O-linked glycosylation"/>
    <property type="evidence" value="ECO:0007669"/>
    <property type="project" value="TreeGrafter"/>
</dbReference>
<keyword evidence="13 18" id="KW-0333">Golgi apparatus</keyword>
<dbReference type="InterPro" id="IPR001173">
    <property type="entry name" value="Glyco_trans_2-like"/>
</dbReference>
<evidence type="ECO:0000256" key="3">
    <source>
        <dbReference type="ARBA" id="ARBA00004922"/>
    </source>
</evidence>
<keyword evidence="23" id="KW-1185">Reference proteome</keyword>
<keyword evidence="16" id="KW-0325">Glycoprotein</keyword>
<dbReference type="STRING" id="29139.ENSVURP00010009740"/>
<dbReference type="InterPro" id="IPR000772">
    <property type="entry name" value="Ricin_B_lectin"/>
</dbReference>
<dbReference type="GeneTree" id="ENSGT00940000160161"/>
<dbReference type="Proteomes" id="UP000314987">
    <property type="component" value="Unassembled WGS sequence"/>
</dbReference>
<evidence type="ECO:0000256" key="14">
    <source>
        <dbReference type="ARBA" id="ARBA00023136"/>
    </source>
</evidence>
<dbReference type="UniPathway" id="UPA00378"/>
<comment type="pathway">
    <text evidence="3 18">Protein modification; protein glycosylation.</text>
</comment>
<comment type="similarity">
    <text evidence="4 18">Belongs to the glycosyltransferase 2 family. GalNAc-T subfamily.</text>
</comment>
<dbReference type="Gene3D" id="3.90.550.10">
    <property type="entry name" value="Spore Coat Polysaccharide Biosynthesis Protein SpsA, Chain A"/>
    <property type="match status" value="1"/>
</dbReference>
<keyword evidence="9" id="KW-0479">Metal-binding</keyword>
<evidence type="ECO:0000256" key="7">
    <source>
        <dbReference type="ARBA" id="ARBA00022679"/>
    </source>
</evidence>
<feature type="domain" description="Glycosyltransferase 2-like" evidence="20">
    <location>
        <begin position="137"/>
        <end position="318"/>
    </location>
</feature>
<dbReference type="FunFam" id="2.80.10.50:FF:000017">
    <property type="entry name" value="Polypeptide N-acetylgalactosaminyltransferase"/>
    <property type="match status" value="1"/>
</dbReference>
<evidence type="ECO:0000259" key="21">
    <source>
        <dbReference type="Pfam" id="PF00652"/>
    </source>
</evidence>
<dbReference type="GO" id="GO:0000139">
    <property type="term" value="C:Golgi membrane"/>
    <property type="evidence" value="ECO:0007669"/>
    <property type="project" value="UniProtKB-SubCell"/>
</dbReference>
<dbReference type="EC" id="2.4.1.-" evidence="18"/>
<dbReference type="GO" id="GO:0046872">
    <property type="term" value="F:metal ion binding"/>
    <property type="evidence" value="ECO:0007669"/>
    <property type="project" value="UniProtKB-KW"/>
</dbReference>
<dbReference type="InterPro" id="IPR035992">
    <property type="entry name" value="Ricin_B-like_lectins"/>
</dbReference>
<evidence type="ECO:0000256" key="13">
    <source>
        <dbReference type="ARBA" id="ARBA00023034"/>
    </source>
</evidence>
<evidence type="ECO:0000256" key="4">
    <source>
        <dbReference type="ARBA" id="ARBA00005680"/>
    </source>
</evidence>
<evidence type="ECO:0000256" key="2">
    <source>
        <dbReference type="ARBA" id="ARBA00004323"/>
    </source>
</evidence>
<evidence type="ECO:0000313" key="23">
    <source>
        <dbReference type="Proteomes" id="UP000314987"/>
    </source>
</evidence>
<dbReference type="CDD" id="cd02510">
    <property type="entry name" value="pp-GalNAc-T"/>
    <property type="match status" value="1"/>
</dbReference>
<evidence type="ECO:0000256" key="1">
    <source>
        <dbReference type="ARBA" id="ARBA00001936"/>
    </source>
</evidence>
<dbReference type="Gene3D" id="2.80.10.50">
    <property type="match status" value="1"/>
</dbReference>
<dbReference type="SUPFAM" id="SSF53448">
    <property type="entry name" value="Nucleotide-diphospho-sugar transferases"/>
    <property type="match status" value="1"/>
</dbReference>
<comment type="cofactor">
    <cofactor evidence="1 18">
        <name>Mn(2+)</name>
        <dbReference type="ChEBI" id="CHEBI:29035"/>
    </cofactor>
</comment>
<dbReference type="Pfam" id="PF00535">
    <property type="entry name" value="Glycos_transf_2"/>
    <property type="match status" value="1"/>
</dbReference>
<dbReference type="GO" id="GO:0030246">
    <property type="term" value="F:carbohydrate binding"/>
    <property type="evidence" value="ECO:0007669"/>
    <property type="project" value="UniProtKB-KW"/>
</dbReference>
<sequence length="591" mass="67955">MLLDHIFCPGKEGVCEPLHIFWHPDHLILEMKEAEAVAKASGRLEDEGKQAPRASENRTQKETKHKPPRKLFPDSVLFQHWGEDLTESQQMLAHDLFIQFGYNVYLSDWLPLNCSIKDFRSRRCLQKQYPHQLSTLSVILTLLNEAMSVIHRAIISIIDKTPPHLLKELILVDDFSSNEELKRDLDKQIQLYNKKYPKLLKLIHHTRRRGLTQARLSGYQAATADVVAILDAHVEVNTGWAEPILARIQEDHTVIVSPMLDGISYDTLKVIRYSISPIGFDWELWCLIDYMPMDWHFLNDDTAPVKSPSIIGIFAANRLFLRKTGSLDAGMMIYGGENVELALRVWQCGGKIEILPCSRIAHLERATKPYASNLKLFMKRNALRVAEVWMDEYKYTVYFSWNVPLENHGINYGDVSSRKKLRKNLKCKSLDWHLKNVYPSLNPIPDIVAYGVLKNSLNENLCVDQGPPQDANPVMFYCHGSETQILFYSLTGQLYLGRMYDKWRAYFRCLVDLGEGETPKLLSCSEAAENGMHVFWDFKQGEAIINRNTKRCMEIKEGPSESYIIVFQQCTGQSWNIQHIVRKQGIPEAFG</sequence>
<dbReference type="PANTHER" id="PTHR11675">
    <property type="entry name" value="N-ACETYLGALACTOSAMINYLTRANSFERASE"/>
    <property type="match status" value="1"/>
</dbReference>
<dbReference type="OMA" id="MTFWRKR"/>
<feature type="domain" description="Ricin B lectin" evidence="21">
    <location>
        <begin position="450"/>
        <end position="573"/>
    </location>
</feature>
<name>A0A4X2KK76_VOMUR</name>
<dbReference type="InterPro" id="IPR045885">
    <property type="entry name" value="GalNAc-T"/>
</dbReference>
<dbReference type="InterPro" id="IPR029044">
    <property type="entry name" value="Nucleotide-diphossugar_trans"/>
</dbReference>
<keyword evidence="6 18" id="KW-0328">Glycosyltransferase</keyword>
<dbReference type="Ensembl" id="ENSVURT00010011053.1">
    <property type="protein sequence ID" value="ENSVURP00010009740.1"/>
    <property type="gene ID" value="ENSVURG00010007532.1"/>
</dbReference>
<keyword evidence="17 18" id="KW-0464">Manganese</keyword>
<evidence type="ECO:0000256" key="16">
    <source>
        <dbReference type="ARBA" id="ARBA00023180"/>
    </source>
</evidence>
<evidence type="ECO:0000256" key="12">
    <source>
        <dbReference type="ARBA" id="ARBA00022989"/>
    </source>
</evidence>
<evidence type="ECO:0000313" key="22">
    <source>
        <dbReference type="Ensembl" id="ENSVURP00010009740.1"/>
    </source>
</evidence>
<evidence type="ECO:0000256" key="19">
    <source>
        <dbReference type="SAM" id="MobiDB-lite"/>
    </source>
</evidence>
<dbReference type="AlphaFoldDB" id="A0A4X2KK76"/>
<evidence type="ECO:0000256" key="15">
    <source>
        <dbReference type="ARBA" id="ARBA00023157"/>
    </source>
</evidence>